<evidence type="ECO:0000259" key="7">
    <source>
        <dbReference type="Pfam" id="PF01545"/>
    </source>
</evidence>
<feature type="region of interest" description="Disordered" evidence="5">
    <location>
        <begin position="495"/>
        <end position="516"/>
    </location>
</feature>
<dbReference type="GO" id="GO:0016020">
    <property type="term" value="C:membrane"/>
    <property type="evidence" value="ECO:0007669"/>
    <property type="project" value="UniProtKB-SubCell"/>
</dbReference>
<dbReference type="OrthoDB" id="266076at2759"/>
<proteinExistence type="predicted"/>
<dbReference type="InterPro" id="IPR058533">
    <property type="entry name" value="Cation_efflux_TM"/>
</dbReference>
<keyword evidence="9" id="KW-1185">Reference proteome</keyword>
<evidence type="ECO:0000256" key="6">
    <source>
        <dbReference type="SAM" id="Phobius"/>
    </source>
</evidence>
<dbReference type="VEuPathDB" id="TriTrypDB:LdCL_320025100"/>
<feature type="transmembrane region" description="Helical" evidence="6">
    <location>
        <begin position="24"/>
        <end position="46"/>
    </location>
</feature>
<evidence type="ECO:0000313" key="9">
    <source>
        <dbReference type="Proteomes" id="UP000274082"/>
    </source>
</evidence>
<keyword evidence="2 6" id="KW-0812">Transmembrane</keyword>
<accession>A0A3S7X5K5</accession>
<name>A0A3S7X5K5_LEIDO</name>
<organism evidence="8 9">
    <name type="scientific">Leishmania donovani</name>
    <dbReference type="NCBI Taxonomy" id="5661"/>
    <lineage>
        <taxon>Eukaryota</taxon>
        <taxon>Discoba</taxon>
        <taxon>Euglenozoa</taxon>
        <taxon>Kinetoplastea</taxon>
        <taxon>Metakinetoplastina</taxon>
        <taxon>Trypanosomatida</taxon>
        <taxon>Trypanosomatidae</taxon>
        <taxon>Leishmaniinae</taxon>
        <taxon>Leishmania</taxon>
    </lineage>
</organism>
<feature type="transmembrane region" description="Helical" evidence="6">
    <location>
        <begin position="122"/>
        <end position="142"/>
    </location>
</feature>
<evidence type="ECO:0000256" key="2">
    <source>
        <dbReference type="ARBA" id="ARBA00022692"/>
    </source>
</evidence>
<gene>
    <name evidence="8" type="ORF">LdCL_320025100</name>
</gene>
<dbReference type="AlphaFoldDB" id="A0A3S7X5K5"/>
<feature type="domain" description="Cation efflux protein transmembrane" evidence="7">
    <location>
        <begin position="49"/>
        <end position="279"/>
    </location>
</feature>
<dbReference type="InterPro" id="IPR027469">
    <property type="entry name" value="Cation_efflux_TMD_sf"/>
</dbReference>
<evidence type="ECO:0000313" key="8">
    <source>
        <dbReference type="EMBL" id="AYU81743.1"/>
    </source>
</evidence>
<feature type="transmembrane region" description="Helical" evidence="6">
    <location>
        <begin position="91"/>
        <end position="110"/>
    </location>
</feature>
<evidence type="ECO:0000256" key="1">
    <source>
        <dbReference type="ARBA" id="ARBA00004141"/>
    </source>
</evidence>
<dbReference type="EMBL" id="CP029531">
    <property type="protein sequence ID" value="AYU81743.1"/>
    <property type="molecule type" value="Genomic_DNA"/>
</dbReference>
<evidence type="ECO:0000256" key="4">
    <source>
        <dbReference type="ARBA" id="ARBA00023136"/>
    </source>
</evidence>
<reference evidence="8 9" key="1">
    <citation type="journal article" date="2018" name="Sci. Rep.">
        <title>A complete Leishmania donovani reference genome identifies novel genetic variations associated with virulence.</title>
        <authorList>
            <person name="Lypaczewski P."/>
            <person name="Hoshizaki J."/>
            <person name="Zhang W.-W."/>
            <person name="McCall L.-I."/>
            <person name="Torcivia-Rodriguez J."/>
            <person name="Simonyan V."/>
            <person name="Kaur A."/>
            <person name="Dewar K."/>
            <person name="Matlashewski G."/>
        </authorList>
    </citation>
    <scope>NUCLEOTIDE SEQUENCE [LARGE SCALE GENOMIC DNA]</scope>
    <source>
        <strain evidence="8 9">LdCL</strain>
    </source>
</reference>
<dbReference type="SUPFAM" id="SSF161111">
    <property type="entry name" value="Cation efflux protein transmembrane domain-like"/>
    <property type="match status" value="1"/>
</dbReference>
<dbReference type="VEuPathDB" id="TriTrypDB:LDHU3_32.2460"/>
<dbReference type="Pfam" id="PF01545">
    <property type="entry name" value="Cation_efflux"/>
    <property type="match status" value="1"/>
</dbReference>
<keyword evidence="3 6" id="KW-1133">Transmembrane helix</keyword>
<keyword evidence="4 6" id="KW-0472">Membrane</keyword>
<sequence>MLQEVCTLLFTPSRDKGVRRWQQAAITFSGLWGISIFFMISTSFLIASMQALVLLNTAASLTAAAVTQSLCSRAGTQQSYPFGFGLYRLSVVVRLGSTIFLVFGCVTTMVESLHRGTHGHHSNPSFLLALGGLQLLSQLVFLRDVCLTDRVTGHRGMAGAHSEDLLHLLCVSACRDRRGMGGGGFFEEFHSPSSALAQSQPPGGSPAVHGPSCGAQRTMRRNFTQTAVYLLCPITCVVASLLMVVTDSSLPDVVGALWLAVYYAYVGYRNGRDMLDLLMNKCVTDPRRLRNLEQCLRNIKMLDGVLQVQSTVWWNLNVSESMLLIRLRLMSGSDACSVSHAVRRQLAELATYVYVECFPANGANDLGHSTQLSWGASLMGAHGHSHGVHGHNHGGVQGHEHGHSHSNGRDDDNGHHDHGCDHSHSHLFASKGEVNLPARIYSNEFGNINGDPPTDSVGADLPYGEQGFPGAVSSTAYAGGAPAALAFPTPPAATSGGCDSSTKRHGLASGVPPIGRPSSVQALPMAYDAANRSATLSTPSPFTGVPHGASSSCGGGCTNEGSRFAQHAPGDTAAQAADSLRLPAAPSSRLPAIPPPAFTPFRDGDVHIGSNVRGGAPHSATYDHV</sequence>
<feature type="region of interest" description="Disordered" evidence="5">
    <location>
        <begin position="585"/>
        <end position="625"/>
    </location>
</feature>
<dbReference type="Proteomes" id="UP000274082">
    <property type="component" value="Chromosome 32"/>
</dbReference>
<feature type="region of interest" description="Disordered" evidence="5">
    <location>
        <begin position="383"/>
        <end position="425"/>
    </location>
</feature>
<feature type="compositionally biased region" description="Basic residues" evidence="5">
    <location>
        <begin position="383"/>
        <end position="392"/>
    </location>
</feature>
<evidence type="ECO:0000256" key="5">
    <source>
        <dbReference type="SAM" id="MobiDB-lite"/>
    </source>
</evidence>
<feature type="transmembrane region" description="Helical" evidence="6">
    <location>
        <begin position="226"/>
        <end position="244"/>
    </location>
</feature>
<comment type="subcellular location">
    <subcellularLocation>
        <location evidence="1">Membrane</location>
        <topology evidence="1">Multi-pass membrane protein</topology>
    </subcellularLocation>
</comment>
<protein>
    <submittedName>
        <fullName evidence="8">Cation efflux family, putative</fullName>
    </submittedName>
</protein>
<dbReference type="Gene3D" id="1.20.1510.10">
    <property type="entry name" value="Cation efflux protein transmembrane domain"/>
    <property type="match status" value="1"/>
</dbReference>
<feature type="compositionally biased region" description="Basic and acidic residues" evidence="5">
    <location>
        <begin position="398"/>
        <end position="424"/>
    </location>
</feature>
<feature type="transmembrane region" description="Helical" evidence="6">
    <location>
        <begin position="52"/>
        <end position="71"/>
    </location>
</feature>
<evidence type="ECO:0000256" key="3">
    <source>
        <dbReference type="ARBA" id="ARBA00022989"/>
    </source>
</evidence>
<dbReference type="GO" id="GO:0008324">
    <property type="term" value="F:monoatomic cation transmembrane transporter activity"/>
    <property type="evidence" value="ECO:0007669"/>
    <property type="project" value="InterPro"/>
</dbReference>
<dbReference type="VEuPathDB" id="TriTrypDB:LdBPK_321960.1"/>